<dbReference type="InterPro" id="IPR013762">
    <property type="entry name" value="Integrase-like_cat_sf"/>
</dbReference>
<sequence length="55" mass="5714">MALSVGDEIGVEVLSPKRLHDLRHGSVSIMLSKGVDITIASKVVGHSSTSVTANL</sequence>
<accession>A0ABT0JST0</accession>
<proteinExistence type="predicted"/>
<organism evidence="2 3">
    <name type="scientific">Frankia umida</name>
    <dbReference type="NCBI Taxonomy" id="573489"/>
    <lineage>
        <taxon>Bacteria</taxon>
        <taxon>Bacillati</taxon>
        <taxon>Actinomycetota</taxon>
        <taxon>Actinomycetes</taxon>
        <taxon>Frankiales</taxon>
        <taxon>Frankiaceae</taxon>
        <taxon>Frankia</taxon>
    </lineage>
</organism>
<evidence type="ECO:0000256" key="1">
    <source>
        <dbReference type="ARBA" id="ARBA00023172"/>
    </source>
</evidence>
<evidence type="ECO:0000313" key="3">
    <source>
        <dbReference type="Proteomes" id="UP001201873"/>
    </source>
</evidence>
<dbReference type="InterPro" id="IPR011010">
    <property type="entry name" value="DNA_brk_join_enz"/>
</dbReference>
<keyword evidence="3" id="KW-1185">Reference proteome</keyword>
<protein>
    <submittedName>
        <fullName evidence="2">Tyrosine-type recombinase/integrase</fullName>
    </submittedName>
</protein>
<dbReference type="SUPFAM" id="SSF56349">
    <property type="entry name" value="DNA breaking-rejoining enzymes"/>
    <property type="match status" value="1"/>
</dbReference>
<gene>
    <name evidence="2" type="ORF">MXD59_01705</name>
</gene>
<comment type="caution">
    <text evidence="2">The sequence shown here is derived from an EMBL/GenBank/DDBJ whole genome shotgun (WGS) entry which is preliminary data.</text>
</comment>
<dbReference type="EMBL" id="JALKFT010000001">
    <property type="protein sequence ID" value="MCK9874506.1"/>
    <property type="molecule type" value="Genomic_DNA"/>
</dbReference>
<dbReference type="Proteomes" id="UP001201873">
    <property type="component" value="Unassembled WGS sequence"/>
</dbReference>
<dbReference type="Gene3D" id="1.10.443.10">
    <property type="entry name" value="Intergrase catalytic core"/>
    <property type="match status" value="1"/>
</dbReference>
<name>A0ABT0JST0_9ACTN</name>
<evidence type="ECO:0000313" key="2">
    <source>
        <dbReference type="EMBL" id="MCK9874506.1"/>
    </source>
</evidence>
<keyword evidence="1" id="KW-0233">DNA recombination</keyword>
<reference evidence="2 3" key="1">
    <citation type="submission" date="2022-04" db="EMBL/GenBank/DDBJ databases">
        <title>Genome diversity in the genus Frankia.</title>
        <authorList>
            <person name="Carlos-Shanley C."/>
            <person name="Hahn D."/>
        </authorList>
    </citation>
    <scope>NUCLEOTIDE SEQUENCE [LARGE SCALE GENOMIC DNA]</scope>
    <source>
        <strain evidence="2 3">Ag45/Mut15</strain>
    </source>
</reference>
<dbReference type="RefSeq" id="WP_248823139.1">
    <property type="nucleotide sequence ID" value="NZ_JALKFT010000001.1"/>
</dbReference>